<keyword evidence="11" id="KW-1185">Reference proteome</keyword>
<evidence type="ECO:0000256" key="4">
    <source>
        <dbReference type="ARBA" id="ARBA00022723"/>
    </source>
</evidence>
<keyword evidence="3" id="KW-0004">4Fe-4S</keyword>
<comment type="caution">
    <text evidence="10">The sequence shown here is derived from an EMBL/GenBank/DDBJ whole genome shotgun (WGS) entry which is preliminary data.</text>
</comment>
<evidence type="ECO:0000256" key="8">
    <source>
        <dbReference type="ARBA" id="ARBA00049934"/>
    </source>
</evidence>
<dbReference type="InterPro" id="IPR036021">
    <property type="entry name" value="Tungsten_al_ferr_oxy-like_C"/>
</dbReference>
<dbReference type="GO" id="GO:0009055">
    <property type="term" value="F:electron transfer activity"/>
    <property type="evidence" value="ECO:0007669"/>
    <property type="project" value="InterPro"/>
</dbReference>
<dbReference type="InterPro" id="IPR013984">
    <property type="entry name" value="Ald_Fedxn_OxRdtase_dom2"/>
</dbReference>
<dbReference type="Proteomes" id="UP000288096">
    <property type="component" value="Unassembled WGS sequence"/>
</dbReference>
<reference evidence="11" key="1">
    <citation type="submission" date="2017-11" db="EMBL/GenBank/DDBJ databases">
        <authorList>
            <person name="Watanabe M."/>
            <person name="Kojima H."/>
        </authorList>
    </citation>
    <scope>NUCLEOTIDE SEQUENCE [LARGE SCALE GENOMIC DNA]</scope>
    <source>
        <strain evidence="11">Tokyo 01</strain>
    </source>
</reference>
<dbReference type="GO" id="GO:0046872">
    <property type="term" value="F:metal ion binding"/>
    <property type="evidence" value="ECO:0007669"/>
    <property type="project" value="UniProtKB-KW"/>
</dbReference>
<evidence type="ECO:0000313" key="11">
    <source>
        <dbReference type="Proteomes" id="UP000288096"/>
    </source>
</evidence>
<evidence type="ECO:0000313" key="10">
    <source>
        <dbReference type="EMBL" id="GBC61706.1"/>
    </source>
</evidence>
<comment type="cofactor">
    <cofactor evidence="8">
        <name>tungstopterin</name>
        <dbReference type="ChEBI" id="CHEBI:30402"/>
    </cofactor>
</comment>
<sequence length="599" mass="65357">MNFGGQILETDLSSGSQSRSGVTPDMARKYLGGRGLNAGILYDRLAPGTAPLGPDNLLMLSCGLLTGTHAPVSARLHVNALSPQTGLLGSSNVGGGFGAALRSCGIQSLIIRGQSPKWVCLFIDGGRAELRDAEPLVGLDTWETQQQIRADIGDRRLKMMVIGPGGENGVRFACMMTDRDHAAGRTGMGAVMGSKKLKAVVIRGRRERGQRPDDATRAVLTRYVKKIRNAGDFKAFSTFGGAGYVKWCDDMGFMATRNYRESRFEGAEALDGKHLRKYVTRSRGCYHCPVQCKAEMKFDRGRFKDMTLARPEFEPMITFGAKCGLSDPETVVFLDNLCSRLGIDSISTGTVIAFAIDLYERGILRPEQCGGLQLRWGDGAVMETLVRQIVARKGLGKLLSQGVRHAAAVIGNSAERFAPHVKGLELTAYNPREIMGTALAYAVCNRGGDFNNVYASLEYGWPAGRAEREFGTSEAVDIHAIRGKGALIRWAAIVNAVLDSLGLCKVPVLSLIGRFDLRDEAELVSALTGWPSDVARLFEIGERIVNTERLFNLRHGMTGRDDRLPPMFDDVPLAPMLKDFYAAMGWDEKGRPDTDRVIR</sequence>
<dbReference type="Gene3D" id="3.60.9.10">
    <property type="entry name" value="Aldehyde ferredoxin oxidoreductase, N-terminal domain"/>
    <property type="match status" value="1"/>
</dbReference>
<proteinExistence type="inferred from homology"/>
<dbReference type="RefSeq" id="WP_166405076.1">
    <property type="nucleotide sequence ID" value="NZ_BEXT01000001.1"/>
</dbReference>
<dbReference type="InterPro" id="IPR013983">
    <property type="entry name" value="Ald_Fedxn_OxRdtase_N"/>
</dbReference>
<dbReference type="Pfam" id="PF01314">
    <property type="entry name" value="AFOR_C"/>
    <property type="match status" value="1"/>
</dbReference>
<dbReference type="SUPFAM" id="SSF56228">
    <property type="entry name" value="Aldehyde ferredoxin oxidoreductase, N-terminal domain"/>
    <property type="match status" value="1"/>
</dbReference>
<reference evidence="11" key="2">
    <citation type="submission" date="2019-01" db="EMBL/GenBank/DDBJ databases">
        <title>Genome sequence of Desulfonema ishimotonii strain Tokyo 01.</title>
        <authorList>
            <person name="Fukui M."/>
        </authorList>
    </citation>
    <scope>NUCLEOTIDE SEQUENCE [LARGE SCALE GENOMIC DNA]</scope>
    <source>
        <strain evidence="11">Tokyo 01</strain>
    </source>
</reference>
<keyword evidence="6" id="KW-0408">Iron</keyword>
<dbReference type="InterPro" id="IPR036503">
    <property type="entry name" value="Ald_Fedxn_OxRdtase_N_sf"/>
</dbReference>
<dbReference type="Gene3D" id="1.10.569.10">
    <property type="entry name" value="Aldehyde Ferredoxin Oxidoreductase Protein, subunit A, domain 2"/>
    <property type="match status" value="1"/>
</dbReference>
<comment type="cofactor">
    <cofactor evidence="1">
        <name>[4Fe-4S] cluster</name>
        <dbReference type="ChEBI" id="CHEBI:49883"/>
    </cofactor>
</comment>
<accession>A0A401FXN1</accession>
<dbReference type="Pfam" id="PF02730">
    <property type="entry name" value="AFOR_N"/>
    <property type="match status" value="1"/>
</dbReference>
<evidence type="ECO:0000256" key="2">
    <source>
        <dbReference type="ARBA" id="ARBA00011032"/>
    </source>
</evidence>
<protein>
    <submittedName>
        <fullName evidence="10">Aldehyde ferredoxin oxidoreductase</fullName>
    </submittedName>
</protein>
<dbReference type="SUPFAM" id="SSF48310">
    <property type="entry name" value="Aldehyde ferredoxin oxidoreductase, C-terminal domains"/>
    <property type="match status" value="1"/>
</dbReference>
<dbReference type="EMBL" id="BEXT01000001">
    <property type="protein sequence ID" value="GBC61706.1"/>
    <property type="molecule type" value="Genomic_DNA"/>
</dbReference>
<evidence type="ECO:0000256" key="6">
    <source>
        <dbReference type="ARBA" id="ARBA00023004"/>
    </source>
</evidence>
<evidence type="ECO:0000256" key="1">
    <source>
        <dbReference type="ARBA" id="ARBA00001966"/>
    </source>
</evidence>
<dbReference type="GO" id="GO:0016625">
    <property type="term" value="F:oxidoreductase activity, acting on the aldehyde or oxo group of donors, iron-sulfur protein as acceptor"/>
    <property type="evidence" value="ECO:0007669"/>
    <property type="project" value="InterPro"/>
</dbReference>
<gene>
    <name evidence="10" type="ORF">DENIS_2668</name>
</gene>
<dbReference type="InterPro" id="IPR051919">
    <property type="entry name" value="W-dependent_AOR"/>
</dbReference>
<dbReference type="SMART" id="SM00790">
    <property type="entry name" value="AFOR_N"/>
    <property type="match status" value="1"/>
</dbReference>
<evidence type="ECO:0000256" key="3">
    <source>
        <dbReference type="ARBA" id="ARBA00022485"/>
    </source>
</evidence>
<dbReference type="AlphaFoldDB" id="A0A401FXN1"/>
<dbReference type="Gene3D" id="1.10.599.10">
    <property type="entry name" value="Aldehyde Ferredoxin Oxidoreductase Protein, subunit A, domain 3"/>
    <property type="match status" value="1"/>
</dbReference>
<keyword evidence="5" id="KW-0560">Oxidoreductase</keyword>
<dbReference type="GO" id="GO:0051539">
    <property type="term" value="F:4 iron, 4 sulfur cluster binding"/>
    <property type="evidence" value="ECO:0007669"/>
    <property type="project" value="UniProtKB-KW"/>
</dbReference>
<dbReference type="PANTHER" id="PTHR30038:SF0">
    <property type="entry name" value="TUNGSTEN-CONTAINING ALDEHYDE FERREDOXIN OXIDOREDUCTASE"/>
    <property type="match status" value="1"/>
</dbReference>
<name>A0A401FXN1_9BACT</name>
<dbReference type="PANTHER" id="PTHR30038">
    <property type="entry name" value="ALDEHYDE FERREDOXIN OXIDOREDUCTASE"/>
    <property type="match status" value="1"/>
</dbReference>
<dbReference type="InterPro" id="IPR001203">
    <property type="entry name" value="OxRdtase_Ald_Fedxn_C"/>
</dbReference>
<organism evidence="10 11">
    <name type="scientific">Desulfonema ishimotonii</name>
    <dbReference type="NCBI Taxonomy" id="45657"/>
    <lineage>
        <taxon>Bacteria</taxon>
        <taxon>Pseudomonadati</taxon>
        <taxon>Thermodesulfobacteriota</taxon>
        <taxon>Desulfobacteria</taxon>
        <taxon>Desulfobacterales</taxon>
        <taxon>Desulfococcaceae</taxon>
        <taxon>Desulfonema</taxon>
    </lineage>
</organism>
<evidence type="ECO:0000256" key="5">
    <source>
        <dbReference type="ARBA" id="ARBA00023002"/>
    </source>
</evidence>
<feature type="domain" description="Aldehyde ferredoxin oxidoreductase N-terminal" evidence="9">
    <location>
        <begin position="3"/>
        <end position="206"/>
    </location>
</feature>
<evidence type="ECO:0000256" key="7">
    <source>
        <dbReference type="ARBA" id="ARBA00023014"/>
    </source>
</evidence>
<dbReference type="InterPro" id="IPR013985">
    <property type="entry name" value="Ald_Fedxn_OxRdtase_dom3"/>
</dbReference>
<comment type="similarity">
    <text evidence="2">Belongs to the AOR/FOR family.</text>
</comment>
<keyword evidence="7" id="KW-0411">Iron-sulfur</keyword>
<keyword evidence="4" id="KW-0479">Metal-binding</keyword>
<evidence type="ECO:0000259" key="9">
    <source>
        <dbReference type="SMART" id="SM00790"/>
    </source>
</evidence>